<reference evidence="2 3" key="1">
    <citation type="submission" date="2021-04" db="EMBL/GenBank/DDBJ databases">
        <title>Chitinophaga sp. nov., isolated from the rhizosphere soil.</title>
        <authorList>
            <person name="He S."/>
        </authorList>
    </citation>
    <scope>NUCLEOTIDE SEQUENCE [LARGE SCALE GENOMIC DNA]</scope>
    <source>
        <strain evidence="2 3">2R12</strain>
    </source>
</reference>
<sequence length="325" mass="37684">MNTYELLIADNVSEENQEIIRKYWQLENEKFSFPAGDLKDQLGLSQRELSIIIAQHSSCRIVIGGCKDCGEEIVENVTSQTGFKAAIRKESDRCKHCDAVYWEKVHKGWEESRAAEQKLKVEQLADKKNHNNWKKLNPEELHVFKQILHWKKRNLIFSHVFSGNYNETWKIVNKLERLSLVQVTREGKRVLEFLFSDDFEFLLGGEEGQDQSMDKFDSAELYNTINAYTFNIPLSNHPASERSPKYSKAFTLPVDVCFEKGVEYLVGAWILTDGSININFRPRDTIIRSEDRALTAQENESWYDDPFTQPPNSMDGIDDEDDFPL</sequence>
<proteinExistence type="predicted"/>
<name>A0ABS5IWC7_9BACT</name>
<organism evidence="2 3">
    <name type="scientific">Chitinophaga hostae</name>
    <dbReference type="NCBI Taxonomy" id="2831022"/>
    <lineage>
        <taxon>Bacteria</taxon>
        <taxon>Pseudomonadati</taxon>
        <taxon>Bacteroidota</taxon>
        <taxon>Chitinophagia</taxon>
        <taxon>Chitinophagales</taxon>
        <taxon>Chitinophagaceae</taxon>
        <taxon>Chitinophaga</taxon>
    </lineage>
</organism>
<comment type="caution">
    <text evidence="2">The sequence shown here is derived from an EMBL/GenBank/DDBJ whole genome shotgun (WGS) entry which is preliminary data.</text>
</comment>
<feature type="region of interest" description="Disordered" evidence="1">
    <location>
        <begin position="297"/>
        <end position="325"/>
    </location>
</feature>
<evidence type="ECO:0000256" key="1">
    <source>
        <dbReference type="SAM" id="MobiDB-lite"/>
    </source>
</evidence>
<keyword evidence="3" id="KW-1185">Reference proteome</keyword>
<dbReference type="EMBL" id="JAGTXB010000003">
    <property type="protein sequence ID" value="MBS0027269.1"/>
    <property type="molecule type" value="Genomic_DNA"/>
</dbReference>
<protein>
    <recommendedName>
        <fullName evidence="4">HNH endonuclease</fullName>
    </recommendedName>
</protein>
<evidence type="ECO:0000313" key="2">
    <source>
        <dbReference type="EMBL" id="MBS0027269.1"/>
    </source>
</evidence>
<dbReference type="RefSeq" id="WP_211972372.1">
    <property type="nucleotide sequence ID" value="NZ_JAGTXB010000003.1"/>
</dbReference>
<evidence type="ECO:0000313" key="3">
    <source>
        <dbReference type="Proteomes" id="UP000676386"/>
    </source>
</evidence>
<evidence type="ECO:0008006" key="4">
    <source>
        <dbReference type="Google" id="ProtNLM"/>
    </source>
</evidence>
<dbReference type="Proteomes" id="UP000676386">
    <property type="component" value="Unassembled WGS sequence"/>
</dbReference>
<accession>A0ABS5IWC7</accession>
<gene>
    <name evidence="2" type="ORF">KE626_08105</name>
</gene>
<feature type="compositionally biased region" description="Acidic residues" evidence="1">
    <location>
        <begin position="316"/>
        <end position="325"/>
    </location>
</feature>